<evidence type="ECO:0000313" key="2">
    <source>
        <dbReference type="Proteomes" id="UP000094565"/>
    </source>
</evidence>
<evidence type="ECO:0000313" key="1">
    <source>
        <dbReference type="EMBL" id="ANZ74536.1"/>
    </source>
</evidence>
<keyword evidence="2" id="KW-1185">Reference proteome</keyword>
<sequence>MNCSYYSQEELDYYFDEFQSSSIIESVDAYPFRLEITRSIESVLYDPQPEMTIDNVMKGKSSLTMRDILFGEKKQRLDRCRIKVTKSSTDLLRESRVDDQPDRKSLGGVLAPCTDSISEDVFTCSSSLHPLAESTTENDKLVAIDSQDTNSSNSGFKIDPCSKLCSIM</sequence>
<name>A0A1B2J960_PICPA</name>
<gene>
    <name evidence="1" type="ORF">ATY40_BA7500094</name>
</gene>
<dbReference type="OrthoDB" id="10411704at2759"/>
<dbReference type="Proteomes" id="UP000094565">
    <property type="component" value="Chromosome 1"/>
</dbReference>
<proteinExistence type="predicted"/>
<dbReference type="AlphaFoldDB" id="A0A1B2J960"/>
<accession>A0A1B2J960</accession>
<dbReference type="EMBL" id="CP014584">
    <property type="protein sequence ID" value="ANZ74536.1"/>
    <property type="molecule type" value="Genomic_DNA"/>
</dbReference>
<reference evidence="1 2" key="1">
    <citation type="submission" date="2016-02" db="EMBL/GenBank/DDBJ databases">
        <title>Comparative genomic and transcriptomic foundation for Pichia pastoris.</title>
        <authorList>
            <person name="Love K.R."/>
            <person name="Shah K.A."/>
            <person name="Whittaker C.A."/>
            <person name="Wu J."/>
            <person name="Bartlett M.C."/>
            <person name="Ma D."/>
            <person name="Leeson R.L."/>
            <person name="Priest M."/>
            <person name="Young S.K."/>
            <person name="Love J.C."/>
        </authorList>
    </citation>
    <scope>NUCLEOTIDE SEQUENCE [LARGE SCALE GENOMIC DNA]</scope>
    <source>
        <strain evidence="1 2">ATCC 28485</strain>
    </source>
</reference>
<organism evidence="1 2">
    <name type="scientific">Komagataella pastoris</name>
    <name type="common">Yeast</name>
    <name type="synonym">Pichia pastoris</name>
    <dbReference type="NCBI Taxonomy" id="4922"/>
    <lineage>
        <taxon>Eukaryota</taxon>
        <taxon>Fungi</taxon>
        <taxon>Dikarya</taxon>
        <taxon>Ascomycota</taxon>
        <taxon>Saccharomycotina</taxon>
        <taxon>Pichiomycetes</taxon>
        <taxon>Pichiales</taxon>
        <taxon>Pichiaceae</taxon>
        <taxon>Komagataella</taxon>
    </lineage>
</organism>
<protein>
    <submittedName>
        <fullName evidence="1">BA75_00094T0</fullName>
    </submittedName>
</protein>